<dbReference type="InterPro" id="IPR011993">
    <property type="entry name" value="PH-like_dom_sf"/>
</dbReference>
<dbReference type="InterPro" id="IPR019748">
    <property type="entry name" value="FERM_central"/>
</dbReference>
<dbReference type="Pfam" id="PF09380">
    <property type="entry name" value="FERM_C"/>
    <property type="match status" value="1"/>
</dbReference>
<keyword evidence="9" id="KW-0206">Cytoskeleton</keyword>
<dbReference type="InterPro" id="IPR029021">
    <property type="entry name" value="Prot-tyrosine_phosphatase-like"/>
</dbReference>
<dbReference type="AlphaFoldDB" id="A0A8J9YBG3"/>
<feature type="region of interest" description="Disordered" evidence="10">
    <location>
        <begin position="835"/>
        <end position="856"/>
    </location>
</feature>
<dbReference type="GO" id="GO:0004725">
    <property type="term" value="F:protein tyrosine phosphatase activity"/>
    <property type="evidence" value="ECO:0007669"/>
    <property type="project" value="UniProtKB-EC"/>
</dbReference>
<dbReference type="PROSITE" id="PS50056">
    <property type="entry name" value="TYR_PHOSPHATASE_2"/>
    <property type="match status" value="1"/>
</dbReference>
<dbReference type="SMART" id="SM00404">
    <property type="entry name" value="PTPc_motif"/>
    <property type="match status" value="1"/>
</dbReference>
<dbReference type="CDD" id="cd14473">
    <property type="entry name" value="FERM_B-lobe"/>
    <property type="match status" value="1"/>
</dbReference>
<dbReference type="InterPro" id="IPR000299">
    <property type="entry name" value="FERM_domain"/>
</dbReference>
<evidence type="ECO:0000313" key="14">
    <source>
        <dbReference type="EMBL" id="CAH0720270.1"/>
    </source>
</evidence>
<dbReference type="SUPFAM" id="SSF47031">
    <property type="entry name" value="Second domain of FERM"/>
    <property type="match status" value="1"/>
</dbReference>
<accession>A0A8J9YBG3</accession>
<dbReference type="PROSITE" id="PS00661">
    <property type="entry name" value="FERM_2"/>
    <property type="match status" value="1"/>
</dbReference>
<dbReference type="EMBL" id="OV170234">
    <property type="protein sequence ID" value="CAH0720270.1"/>
    <property type="molecule type" value="Genomic_DNA"/>
</dbReference>
<dbReference type="EC" id="3.1.3.48" evidence="4"/>
<evidence type="ECO:0000256" key="2">
    <source>
        <dbReference type="ARBA" id="ARBA00004282"/>
    </source>
</evidence>
<evidence type="ECO:0000313" key="15">
    <source>
        <dbReference type="Proteomes" id="UP000838878"/>
    </source>
</evidence>
<evidence type="ECO:0000256" key="1">
    <source>
        <dbReference type="ARBA" id="ARBA00004245"/>
    </source>
</evidence>
<evidence type="ECO:0000256" key="5">
    <source>
        <dbReference type="ARBA" id="ARBA00022490"/>
    </source>
</evidence>
<evidence type="ECO:0000256" key="10">
    <source>
        <dbReference type="SAM" id="MobiDB-lite"/>
    </source>
</evidence>
<evidence type="ECO:0000256" key="6">
    <source>
        <dbReference type="ARBA" id="ARBA00022801"/>
    </source>
</evidence>
<name>A0A8J9YBG3_9NEOP</name>
<keyword evidence="7" id="KW-0904">Protein phosphatase</keyword>
<dbReference type="Pfam" id="PF00102">
    <property type="entry name" value="Y_phosphatase"/>
    <property type="match status" value="1"/>
</dbReference>
<dbReference type="GO" id="GO:0048666">
    <property type="term" value="P:neuron development"/>
    <property type="evidence" value="ECO:0007669"/>
    <property type="project" value="UniProtKB-ARBA"/>
</dbReference>
<organism evidence="14 15">
    <name type="scientific">Brenthis ino</name>
    <name type="common">lesser marbled fritillary</name>
    <dbReference type="NCBI Taxonomy" id="405034"/>
    <lineage>
        <taxon>Eukaryota</taxon>
        <taxon>Metazoa</taxon>
        <taxon>Ecdysozoa</taxon>
        <taxon>Arthropoda</taxon>
        <taxon>Hexapoda</taxon>
        <taxon>Insecta</taxon>
        <taxon>Pterygota</taxon>
        <taxon>Neoptera</taxon>
        <taxon>Endopterygota</taxon>
        <taxon>Lepidoptera</taxon>
        <taxon>Glossata</taxon>
        <taxon>Ditrysia</taxon>
        <taxon>Papilionoidea</taxon>
        <taxon>Nymphalidae</taxon>
        <taxon>Heliconiinae</taxon>
        <taxon>Argynnini</taxon>
        <taxon>Brenthis</taxon>
    </lineage>
</organism>
<dbReference type="InterPro" id="IPR000387">
    <property type="entry name" value="Tyr_Pase_dom"/>
</dbReference>
<dbReference type="InterPro" id="IPR041782">
    <property type="entry name" value="PTPN14/21_FERM_C"/>
</dbReference>
<dbReference type="Pfam" id="PF09379">
    <property type="entry name" value="FERM_N"/>
    <property type="match status" value="1"/>
</dbReference>
<dbReference type="GO" id="GO:0009887">
    <property type="term" value="P:animal organ morphogenesis"/>
    <property type="evidence" value="ECO:0007669"/>
    <property type="project" value="UniProtKB-ARBA"/>
</dbReference>
<dbReference type="Gene3D" id="3.10.20.90">
    <property type="entry name" value="Phosphatidylinositol 3-kinase Catalytic Subunit, Chain A, domain 1"/>
    <property type="match status" value="1"/>
</dbReference>
<evidence type="ECO:0000256" key="3">
    <source>
        <dbReference type="ARBA" id="ARBA00009649"/>
    </source>
</evidence>
<dbReference type="OrthoDB" id="10012364at2759"/>
<sequence>MPFKLKLKKTRQYNVASKSLFVISVELLDGGVADCTLSVDSTGQECLDNVCQRQTLNQPEFFGLRYLNRSQQPRWVQLDRPLKLQLDKFASSHQLYLRVMYYVISGTSLITDEVTRYHYFLQLKNDLVEGRIICDCQQAVVLASYSRQAEYGNHDRERHTVEYLKNLLTFPKQMLDGGQIIDSSTLAETGRLEWLTAAVIQHHMSLHNMSQAQAEEGFITTCQQLRGYGQEMFTARDKKDQTEVTIAISLTGIRVLTDTSDTPHFYRWMDITNVINHKRTFSIECQKQGESVTFTLPSPEDGKYVWRMCVLQHTFYMKHQGALSASVDEHRPKFQEHGLSESREELDVREIGSTSRLEPLTAAHRAHSTSCLELADHRPQPKNRALLPSYRPAPDYETAIQQKYQQQRAEAQLRYQNHHAHSQLINTTAQPLVYGSHPDIHRIHYPDVTRHTVSVNQGVTTTDDYTYGLKFVGNYPMAVNPNVQTDHALHYVNVYKPPPPYPSNGLASNSTPDLAVASQALNYHRGYINSHVSGSSPDLVSTRTALNRQYLGYVNPAHNVVNYTRPNILPATHGTYNNLTSVLEPNPHIIIDPHHISDNIQKVYDERGNIMYSMPMRRVSYQRHLVLPQTHTETQEPIYENVPLPWQSDGKVIRERAQSLTTTDEITRLNEKNSSHPTINNYGLQTNANHPYTKIDNDSHYVNAQIIKGVRESSIPKELTNSNRSLNSENIVQNLDRVSLKTDEKDYDETPYQSLSTHKNNISKSIDNVTSISVNDTTSSVTDSALSSSIMNSTYSTSIELDKTNVTKEKKRRRWGVFMGRNKNVEVKSATLGRDRAKGGQNANKHRWSTGLPKFQPLPPSITKETLCQLLERKMSDDQLAFAFEQIPKSREGDSEYNTALLPQYAALNGFSVDNIPYEDNRVRLHPTPTNRHGYINASHVTMTVGNTQRFYVVVPATPAGAAGAAGAGEQAALLWECVLQVGAPVVALADAGAPAYLPAGDRPAEYGQFQVSRGRYSRAAWGASTLVRVRRGARCRDVWHVHYVWHAAPDVAGFLDFISEVNGLRAASAGAGAGGDSAPLVVTGARAGAALAAHLLLHVLDTNQELDIPRTIGILHQQRANLIENVQQYKFLHQVLLQYLKQSRLI</sequence>
<dbReference type="Gene3D" id="3.90.190.10">
    <property type="entry name" value="Protein tyrosine phosphatase superfamily"/>
    <property type="match status" value="1"/>
</dbReference>
<dbReference type="SMART" id="SM01196">
    <property type="entry name" value="FERM_C"/>
    <property type="match status" value="1"/>
</dbReference>
<dbReference type="SUPFAM" id="SSF50729">
    <property type="entry name" value="PH domain-like"/>
    <property type="match status" value="1"/>
</dbReference>
<evidence type="ECO:0000259" key="11">
    <source>
        <dbReference type="PROSITE" id="PS50055"/>
    </source>
</evidence>
<gene>
    <name evidence="14" type="ORF">BINO364_LOCUS6522</name>
</gene>
<feature type="domain" description="Tyrosine specific protein phosphatases" evidence="12">
    <location>
        <begin position="1056"/>
        <end position="1131"/>
    </location>
</feature>
<comment type="similarity">
    <text evidence="3">Belongs to the protein-tyrosine phosphatase family. Non-receptor class subfamily.</text>
</comment>
<comment type="subcellular location">
    <subcellularLocation>
        <location evidence="2">Cell junction</location>
    </subcellularLocation>
    <subcellularLocation>
        <location evidence="1">Cytoplasm</location>
        <location evidence="1">Cytoskeleton</location>
    </subcellularLocation>
</comment>
<dbReference type="PANTHER" id="PTHR45706">
    <property type="entry name" value="TYROSINE-PROTEIN PHOSPHATASE"/>
    <property type="match status" value="1"/>
</dbReference>
<dbReference type="GO" id="GO:0005856">
    <property type="term" value="C:cytoskeleton"/>
    <property type="evidence" value="ECO:0007669"/>
    <property type="project" value="UniProtKB-SubCell"/>
</dbReference>
<reference evidence="14" key="1">
    <citation type="submission" date="2021-12" db="EMBL/GenBank/DDBJ databases">
        <authorList>
            <person name="Martin H S."/>
        </authorList>
    </citation>
    <scope>NUCLEOTIDE SEQUENCE</scope>
</reference>
<evidence type="ECO:0000256" key="8">
    <source>
        <dbReference type="ARBA" id="ARBA00022949"/>
    </source>
</evidence>
<dbReference type="SMART" id="SM00295">
    <property type="entry name" value="B41"/>
    <property type="match status" value="1"/>
</dbReference>
<dbReference type="InterPro" id="IPR019747">
    <property type="entry name" value="FERM_CS"/>
</dbReference>
<evidence type="ECO:0000256" key="4">
    <source>
        <dbReference type="ARBA" id="ARBA00013064"/>
    </source>
</evidence>
<dbReference type="PROSITE" id="PS50057">
    <property type="entry name" value="FERM_3"/>
    <property type="match status" value="1"/>
</dbReference>
<dbReference type="PRINTS" id="PR00935">
    <property type="entry name" value="BAND41"/>
</dbReference>
<evidence type="ECO:0000259" key="13">
    <source>
        <dbReference type="PROSITE" id="PS50057"/>
    </source>
</evidence>
<keyword evidence="15" id="KW-1185">Reference proteome</keyword>
<dbReference type="SUPFAM" id="SSF52799">
    <property type="entry name" value="(Phosphotyrosine protein) phosphatases II"/>
    <property type="match status" value="1"/>
</dbReference>
<protein>
    <recommendedName>
        <fullName evidence="4">protein-tyrosine-phosphatase</fullName>
        <ecNumber evidence="4">3.1.3.48</ecNumber>
    </recommendedName>
</protein>
<dbReference type="SMART" id="SM00194">
    <property type="entry name" value="PTPc"/>
    <property type="match status" value="1"/>
</dbReference>
<evidence type="ECO:0000256" key="9">
    <source>
        <dbReference type="ARBA" id="ARBA00023212"/>
    </source>
</evidence>
<evidence type="ECO:0000256" key="7">
    <source>
        <dbReference type="ARBA" id="ARBA00022912"/>
    </source>
</evidence>
<keyword evidence="6" id="KW-0378">Hydrolase</keyword>
<dbReference type="InterPro" id="IPR035963">
    <property type="entry name" value="FERM_2"/>
</dbReference>
<dbReference type="InterPro" id="IPR018980">
    <property type="entry name" value="FERM_PH-like_C"/>
</dbReference>
<dbReference type="Pfam" id="PF00373">
    <property type="entry name" value="FERM_M"/>
    <property type="match status" value="1"/>
</dbReference>
<evidence type="ECO:0000259" key="12">
    <source>
        <dbReference type="PROSITE" id="PS50056"/>
    </source>
</evidence>
<dbReference type="InterPro" id="IPR018979">
    <property type="entry name" value="FERM_N"/>
</dbReference>
<feature type="domain" description="Tyrosine-protein phosphatase" evidence="11">
    <location>
        <begin position="880"/>
        <end position="1140"/>
    </location>
</feature>
<keyword evidence="5" id="KW-0963">Cytoplasm</keyword>
<dbReference type="InterPro" id="IPR029071">
    <property type="entry name" value="Ubiquitin-like_domsf"/>
</dbReference>
<dbReference type="InterPro" id="IPR019749">
    <property type="entry name" value="Band_41_domain"/>
</dbReference>
<dbReference type="PROSITE" id="PS50055">
    <property type="entry name" value="TYR_PHOSPHATASE_PTP"/>
    <property type="match status" value="1"/>
</dbReference>
<feature type="domain" description="FERM" evidence="13">
    <location>
        <begin position="21"/>
        <end position="320"/>
    </location>
</feature>
<dbReference type="InterPro" id="IPR014352">
    <property type="entry name" value="FERM/acyl-CoA-bd_prot_sf"/>
</dbReference>
<feature type="non-terminal residue" evidence="14">
    <location>
        <position position="1147"/>
    </location>
</feature>
<dbReference type="InterPro" id="IPR003595">
    <property type="entry name" value="Tyr_Pase_cat"/>
</dbReference>
<dbReference type="GO" id="GO:0071944">
    <property type="term" value="C:cell periphery"/>
    <property type="evidence" value="ECO:0007669"/>
    <property type="project" value="UniProtKB-ARBA"/>
</dbReference>
<dbReference type="GO" id="GO:0070161">
    <property type="term" value="C:anchoring junction"/>
    <property type="evidence" value="ECO:0007669"/>
    <property type="project" value="UniProtKB-SubCell"/>
</dbReference>
<proteinExistence type="inferred from homology"/>
<dbReference type="CDD" id="cd13188">
    <property type="entry name" value="FERM_C_PTPN14_PTPN21"/>
    <property type="match status" value="1"/>
</dbReference>
<dbReference type="Proteomes" id="UP000838878">
    <property type="component" value="Chromosome 14"/>
</dbReference>
<dbReference type="InterPro" id="IPR000242">
    <property type="entry name" value="PTP_cat"/>
</dbReference>
<dbReference type="FunFam" id="3.10.20.90:FF:000039">
    <property type="entry name" value="Tyrosine-protein phosphatase non-receptor type"/>
    <property type="match status" value="1"/>
</dbReference>
<dbReference type="Gene3D" id="1.20.80.10">
    <property type="match status" value="1"/>
</dbReference>
<dbReference type="Gene3D" id="2.30.29.30">
    <property type="entry name" value="Pleckstrin-homology domain (PH domain)/Phosphotyrosine-binding domain (PTB)"/>
    <property type="match status" value="1"/>
</dbReference>
<dbReference type="SUPFAM" id="SSF54236">
    <property type="entry name" value="Ubiquitin-like"/>
    <property type="match status" value="1"/>
</dbReference>
<keyword evidence="8" id="KW-0965">Cell junction</keyword>
<dbReference type="PANTHER" id="PTHR45706:SF1">
    <property type="entry name" value="PEZ, ISOFORM A"/>
    <property type="match status" value="1"/>
</dbReference>
<dbReference type="CDD" id="cd17099">
    <property type="entry name" value="FERM_F1_PTPN14_like"/>
    <property type="match status" value="1"/>
</dbReference>